<keyword evidence="3" id="KW-1185">Reference proteome</keyword>
<sequence length="84" mass="9098">MSSNPYHDIPDEVYEQLVHAEHAAPAASTGNGACITVASTDGYISFQDSKLDDNDRQARTQIYTPAELAAFVADAKAGRYDHLI</sequence>
<dbReference type="RefSeq" id="WP_092604578.1">
    <property type="nucleotide sequence ID" value="NZ_FNJR01000020.1"/>
</dbReference>
<dbReference type="InterPro" id="IPR007278">
    <property type="entry name" value="DUF397"/>
</dbReference>
<dbReference type="OrthoDB" id="4558943at2"/>
<evidence type="ECO:0000313" key="3">
    <source>
        <dbReference type="Proteomes" id="UP000199497"/>
    </source>
</evidence>
<dbReference type="Proteomes" id="UP000199497">
    <property type="component" value="Unassembled WGS sequence"/>
</dbReference>
<gene>
    <name evidence="2" type="ORF">SAMN04487905_12027</name>
</gene>
<name>A0A1H0X0G1_9ACTN</name>
<dbReference type="EMBL" id="FNJR01000020">
    <property type="protein sequence ID" value="SDP96417.1"/>
    <property type="molecule type" value="Genomic_DNA"/>
</dbReference>
<reference evidence="3" key="1">
    <citation type="submission" date="2016-10" db="EMBL/GenBank/DDBJ databases">
        <authorList>
            <person name="Varghese N."/>
            <person name="Submissions S."/>
        </authorList>
    </citation>
    <scope>NUCLEOTIDE SEQUENCE [LARGE SCALE GENOMIC DNA]</scope>
    <source>
        <strain evidence="3">DSM 46732</strain>
    </source>
</reference>
<organism evidence="2 3">
    <name type="scientific">Actinopolyspora xinjiangensis</name>
    <dbReference type="NCBI Taxonomy" id="405564"/>
    <lineage>
        <taxon>Bacteria</taxon>
        <taxon>Bacillati</taxon>
        <taxon>Actinomycetota</taxon>
        <taxon>Actinomycetes</taxon>
        <taxon>Actinopolysporales</taxon>
        <taxon>Actinopolysporaceae</taxon>
        <taxon>Actinopolyspora</taxon>
    </lineage>
</organism>
<dbReference type="AlphaFoldDB" id="A0A1H0X0G1"/>
<proteinExistence type="predicted"/>
<dbReference type="Pfam" id="PF04149">
    <property type="entry name" value="DUF397"/>
    <property type="match status" value="1"/>
</dbReference>
<accession>A0A1H0X0G1</accession>
<evidence type="ECO:0000313" key="2">
    <source>
        <dbReference type="EMBL" id="SDP96417.1"/>
    </source>
</evidence>
<dbReference type="STRING" id="405564.SAMN04487905_12027"/>
<feature type="domain" description="DUF397" evidence="1">
    <location>
        <begin position="27"/>
        <end position="76"/>
    </location>
</feature>
<protein>
    <recommendedName>
        <fullName evidence="1">DUF397 domain-containing protein</fullName>
    </recommendedName>
</protein>
<evidence type="ECO:0000259" key="1">
    <source>
        <dbReference type="Pfam" id="PF04149"/>
    </source>
</evidence>